<accession>A0A411WHE0</accession>
<dbReference type="OrthoDB" id="8596093at2"/>
<keyword evidence="3" id="KW-1185">Reference proteome</keyword>
<dbReference type="EMBL" id="CP034752">
    <property type="protein sequence ID" value="QBH95454.1"/>
    <property type="molecule type" value="Genomic_DNA"/>
</dbReference>
<proteinExistence type="predicted"/>
<dbReference type="KEGG" id="prag:EKN56_02955"/>
<feature type="region of interest" description="Disordered" evidence="1">
    <location>
        <begin position="52"/>
        <end position="72"/>
    </location>
</feature>
<dbReference type="Pfam" id="PF02413">
    <property type="entry name" value="Caudo_TAP"/>
    <property type="match status" value="1"/>
</dbReference>
<sequence>MGSLGELMAMKYYYSPAENLMYSDINQSAYEASKTWPLDLIEISADTFSEYAGTPPSGKKRGSTDGGLPTWIDIPPPTKEELTAAMEMKKNMAVDNANAIINRYNWPSKLTLGRLSDVEKIRFNAWLDYIDAVIAVDASKAPDIKLPIPPELM</sequence>
<gene>
    <name evidence="2" type="ORF">EKN56_02955</name>
</gene>
<dbReference type="InterPro" id="IPR003458">
    <property type="entry name" value="Phage_T4_Gp38_tail_assem"/>
</dbReference>
<name>A0A411WHE0_9GAMM</name>
<dbReference type="AlphaFoldDB" id="A0A411WHE0"/>
<protein>
    <submittedName>
        <fullName evidence="2">Tail fiber assembly protein</fullName>
    </submittedName>
</protein>
<evidence type="ECO:0000313" key="3">
    <source>
        <dbReference type="Proteomes" id="UP000293154"/>
    </source>
</evidence>
<evidence type="ECO:0000313" key="2">
    <source>
        <dbReference type="EMBL" id="QBH95454.1"/>
    </source>
</evidence>
<reference evidence="2 3" key="1">
    <citation type="submission" date="2019-03" db="EMBL/GenBank/DDBJ databases">
        <title>Pragia sp. nov. isolated from the gut tract of Carduelis flavirostris.</title>
        <authorList>
            <person name="Ge Y."/>
        </authorList>
    </citation>
    <scope>NUCLEOTIDE SEQUENCE [LARGE SCALE GENOMIC DNA]</scope>
    <source>
        <strain evidence="2 3">CF-458</strain>
    </source>
</reference>
<dbReference type="Proteomes" id="UP000293154">
    <property type="component" value="Chromosome"/>
</dbReference>
<evidence type="ECO:0000256" key="1">
    <source>
        <dbReference type="SAM" id="MobiDB-lite"/>
    </source>
</evidence>
<organism evidence="2 3">
    <name type="scientific">Limnobaculum zhutongyuii</name>
    <dbReference type="NCBI Taxonomy" id="2498113"/>
    <lineage>
        <taxon>Bacteria</taxon>
        <taxon>Pseudomonadati</taxon>
        <taxon>Pseudomonadota</taxon>
        <taxon>Gammaproteobacteria</taxon>
        <taxon>Enterobacterales</taxon>
        <taxon>Budviciaceae</taxon>
        <taxon>Limnobaculum</taxon>
    </lineage>
</organism>